<keyword evidence="3" id="KW-1185">Reference proteome</keyword>
<feature type="compositionally biased region" description="Polar residues" evidence="1">
    <location>
        <begin position="599"/>
        <end position="608"/>
    </location>
</feature>
<feature type="region of interest" description="Disordered" evidence="1">
    <location>
        <begin position="366"/>
        <end position="389"/>
    </location>
</feature>
<dbReference type="AlphaFoldDB" id="A0A4P9XJC4"/>
<feature type="compositionally biased region" description="Polar residues" evidence="1">
    <location>
        <begin position="111"/>
        <end position="129"/>
    </location>
</feature>
<protein>
    <submittedName>
        <fullName evidence="2">Uncharacterized protein</fullName>
    </submittedName>
</protein>
<feature type="compositionally biased region" description="Polar residues" evidence="1">
    <location>
        <begin position="430"/>
        <end position="439"/>
    </location>
</feature>
<dbReference type="OrthoDB" id="5594851at2759"/>
<organism evidence="2 3">
    <name type="scientific">Thamnocephalis sphaerospora</name>
    <dbReference type="NCBI Taxonomy" id="78915"/>
    <lineage>
        <taxon>Eukaryota</taxon>
        <taxon>Fungi</taxon>
        <taxon>Fungi incertae sedis</taxon>
        <taxon>Zoopagomycota</taxon>
        <taxon>Zoopagomycotina</taxon>
        <taxon>Zoopagomycetes</taxon>
        <taxon>Zoopagales</taxon>
        <taxon>Sigmoideomycetaceae</taxon>
        <taxon>Thamnocephalis</taxon>
    </lineage>
</organism>
<feature type="region of interest" description="Disordered" evidence="1">
    <location>
        <begin position="1"/>
        <end position="133"/>
    </location>
</feature>
<feature type="region of interest" description="Disordered" evidence="1">
    <location>
        <begin position="586"/>
        <end position="627"/>
    </location>
</feature>
<feature type="region of interest" description="Disordered" evidence="1">
    <location>
        <begin position="147"/>
        <end position="300"/>
    </location>
</feature>
<dbReference type="EMBL" id="KZ993019">
    <property type="protein sequence ID" value="RKP05838.1"/>
    <property type="molecule type" value="Genomic_DNA"/>
</dbReference>
<evidence type="ECO:0000313" key="2">
    <source>
        <dbReference type="EMBL" id="RKP05838.1"/>
    </source>
</evidence>
<feature type="compositionally biased region" description="Basic residues" evidence="1">
    <location>
        <begin position="220"/>
        <end position="230"/>
    </location>
</feature>
<feature type="region of interest" description="Disordered" evidence="1">
    <location>
        <begin position="477"/>
        <end position="496"/>
    </location>
</feature>
<feature type="compositionally biased region" description="Basic residues" evidence="1">
    <location>
        <begin position="237"/>
        <end position="255"/>
    </location>
</feature>
<gene>
    <name evidence="2" type="ORF">THASP1DRAFT_32333</name>
</gene>
<proteinExistence type="predicted"/>
<evidence type="ECO:0000313" key="3">
    <source>
        <dbReference type="Proteomes" id="UP000271241"/>
    </source>
</evidence>
<dbReference type="Proteomes" id="UP000271241">
    <property type="component" value="Unassembled WGS sequence"/>
</dbReference>
<feature type="region of interest" description="Disordered" evidence="1">
    <location>
        <begin position="404"/>
        <end position="456"/>
    </location>
</feature>
<feature type="compositionally biased region" description="Low complexity" evidence="1">
    <location>
        <begin position="589"/>
        <end position="598"/>
    </location>
</feature>
<accession>A0A4P9XJC4</accession>
<name>A0A4P9XJC4_9FUNG</name>
<reference evidence="3" key="1">
    <citation type="journal article" date="2018" name="Nat. Microbiol.">
        <title>Leveraging single-cell genomics to expand the fungal tree of life.</title>
        <authorList>
            <person name="Ahrendt S.R."/>
            <person name="Quandt C.A."/>
            <person name="Ciobanu D."/>
            <person name="Clum A."/>
            <person name="Salamov A."/>
            <person name="Andreopoulos B."/>
            <person name="Cheng J.F."/>
            <person name="Woyke T."/>
            <person name="Pelin A."/>
            <person name="Henrissat B."/>
            <person name="Reynolds N.K."/>
            <person name="Benny G.L."/>
            <person name="Smith M.E."/>
            <person name="James T.Y."/>
            <person name="Grigoriev I.V."/>
        </authorList>
    </citation>
    <scope>NUCLEOTIDE SEQUENCE [LARGE SCALE GENOMIC DNA]</scope>
    <source>
        <strain evidence="3">RSA 1356</strain>
    </source>
</reference>
<sequence>MSQPLPPLPAASSEGDNIPLLKRKRLSVGGMSQQTPPPAESPSNELPPYMRHRQSSSASSTSSFKGATPDDEDIPLRERSPSGASRGHVKGRMSVSDMLSDEARPREESGASINPTPPRTNSRTNSPDSLNPAMEGVVTVNAEMAQQMPHAKRPRLPSLPHPLAGSSAPTPLGPAGANTTASPLHRAVHAHAPPPSSLPSGHGHPQHMHAHAPPPPHVAAHPHPHPHQHPHQQPQHLHPHAHPHQGPHYPPHPHHAPPTTPVTVLHASQGHSAVSYAAPSPQHPTFRHGPPSGSGLSNRNRLNLTVHAPSYNEGHTVMVSPRHPVGGELMGVPTTVASAGPATTTYAAAGMRSAVVALRTAAGPLPPKAKLTPRTPVGPEASRYRRPPASATIPSTEVTILASSAVTSPRTEVHPRQRSTDATPLPLHQVSGTPATVVSSVPRHSAPNRSHGDEELSRRQFMTMFETLYDRAFGVQQPVTPPSAPTPASASTNGDLGATQQKRLHEIASAVEGAGGLEALIRDRVQEALAAAGLDALTERVRRLEAQSGLDKSSPEMTMEKSKVDVDMVPVESVNLVKSLSERVELLEQQQQQQPAPQCTESSSSAPETVTADAMEQQKEAVPCAER</sequence>
<evidence type="ECO:0000256" key="1">
    <source>
        <dbReference type="SAM" id="MobiDB-lite"/>
    </source>
</evidence>